<dbReference type="InterPro" id="IPR025218">
    <property type="entry name" value="DUF4426"/>
</dbReference>
<comment type="caution">
    <text evidence="3">The sequence shown here is derived from an EMBL/GenBank/DDBJ whole genome shotgun (WGS) entry which is preliminary data.</text>
</comment>
<keyword evidence="1" id="KW-0732">Signal</keyword>
<sequence length="153" mass="16490">MSTPVRLSALVLLAALAGCGGPAPQAAQFVPPEPGVAELEGPLLARYTLVPTLALDAAMARRYGIAREEGSAMLLVALRRPGPDGEEAAEGQVQARVRDLSGRVQEVVLRRIDSDGYHDHVGVVAVAPRDELRVEVQVQADGRRQRFGFQRRF</sequence>
<proteinExistence type="predicted"/>
<dbReference type="OrthoDB" id="7062037at2"/>
<protein>
    <recommendedName>
        <fullName evidence="2">DUF4426 domain-containing protein</fullName>
    </recommendedName>
</protein>
<dbReference type="EMBL" id="PDWK01000043">
    <property type="protein sequence ID" value="KAF1688598.1"/>
    <property type="molecule type" value="Genomic_DNA"/>
</dbReference>
<accession>A0A921P077</accession>
<dbReference type="RefSeq" id="WP_162124749.1">
    <property type="nucleotide sequence ID" value="NZ_PDWK01000043.1"/>
</dbReference>
<reference evidence="3" key="1">
    <citation type="submission" date="2017-10" db="EMBL/GenBank/DDBJ databases">
        <title>Whole genome sequencing of members of genus Pseudoxanthomonas.</title>
        <authorList>
            <person name="Kumar S."/>
            <person name="Bansal K."/>
            <person name="Kaur A."/>
            <person name="Patil P."/>
            <person name="Sharma S."/>
            <person name="Patil P.B."/>
        </authorList>
    </citation>
    <scope>NUCLEOTIDE SEQUENCE</scope>
    <source>
        <strain evidence="3">DSM 22914</strain>
    </source>
</reference>
<dbReference type="Pfam" id="PF14467">
    <property type="entry name" value="DUF4426"/>
    <property type="match status" value="1"/>
</dbReference>
<feature type="domain" description="DUF4426" evidence="2">
    <location>
        <begin position="43"/>
        <end position="153"/>
    </location>
</feature>
<evidence type="ECO:0000313" key="3">
    <source>
        <dbReference type="EMBL" id="KAF1688598.1"/>
    </source>
</evidence>
<evidence type="ECO:0000259" key="2">
    <source>
        <dbReference type="Pfam" id="PF14467"/>
    </source>
</evidence>
<feature type="chain" id="PRO_5037115540" description="DUF4426 domain-containing protein" evidence="1">
    <location>
        <begin position="18"/>
        <end position="153"/>
    </location>
</feature>
<dbReference type="AlphaFoldDB" id="A0A921P077"/>
<dbReference type="PROSITE" id="PS51257">
    <property type="entry name" value="PROKAR_LIPOPROTEIN"/>
    <property type="match status" value="1"/>
</dbReference>
<dbReference type="Proteomes" id="UP000717981">
    <property type="component" value="Unassembled WGS sequence"/>
</dbReference>
<feature type="signal peptide" evidence="1">
    <location>
        <begin position="1"/>
        <end position="17"/>
    </location>
</feature>
<keyword evidence="4" id="KW-1185">Reference proteome</keyword>
<organism evidence="3 4">
    <name type="scientific">Pseudoxanthomonas taiwanensis</name>
    <dbReference type="NCBI Taxonomy" id="176598"/>
    <lineage>
        <taxon>Bacteria</taxon>
        <taxon>Pseudomonadati</taxon>
        <taxon>Pseudomonadota</taxon>
        <taxon>Gammaproteobacteria</taxon>
        <taxon>Lysobacterales</taxon>
        <taxon>Lysobacteraceae</taxon>
        <taxon>Pseudoxanthomonas</taxon>
    </lineage>
</organism>
<evidence type="ECO:0000313" key="4">
    <source>
        <dbReference type="Proteomes" id="UP000717981"/>
    </source>
</evidence>
<evidence type="ECO:0000256" key="1">
    <source>
        <dbReference type="SAM" id="SignalP"/>
    </source>
</evidence>
<name>A0A921P077_9GAMM</name>
<gene>
    <name evidence="3" type="ORF">CR938_09310</name>
</gene>
<dbReference type="Gene3D" id="2.60.40.3340">
    <property type="entry name" value="Domain of unknown function DUF4426"/>
    <property type="match status" value="1"/>
</dbReference>